<dbReference type="InterPro" id="IPR000408">
    <property type="entry name" value="Reg_chr_condens"/>
</dbReference>
<evidence type="ECO:0000256" key="2">
    <source>
        <dbReference type="PROSITE-ProRule" id="PRU00235"/>
    </source>
</evidence>
<dbReference type="Pfam" id="PF00415">
    <property type="entry name" value="RCC1"/>
    <property type="match status" value="5"/>
</dbReference>
<proteinExistence type="predicted"/>
<dbReference type="InterPro" id="IPR051210">
    <property type="entry name" value="Ub_ligase/GEF_domain"/>
</dbReference>
<dbReference type="Proteomes" id="UP001162972">
    <property type="component" value="Chromosome 3"/>
</dbReference>
<keyword evidence="1" id="KW-0677">Repeat</keyword>
<dbReference type="PANTHER" id="PTHR22870:SF408">
    <property type="entry name" value="OS09G0560450 PROTEIN"/>
    <property type="match status" value="1"/>
</dbReference>
<evidence type="ECO:0000313" key="4">
    <source>
        <dbReference type="Proteomes" id="UP001162972"/>
    </source>
</evidence>
<feature type="repeat" description="RCC1" evidence="2">
    <location>
        <begin position="243"/>
        <end position="300"/>
    </location>
</feature>
<dbReference type="PROSITE" id="PS50012">
    <property type="entry name" value="RCC1_3"/>
    <property type="match status" value="5"/>
</dbReference>
<dbReference type="PANTHER" id="PTHR22870">
    <property type="entry name" value="REGULATOR OF CHROMOSOME CONDENSATION"/>
    <property type="match status" value="1"/>
</dbReference>
<keyword evidence="4" id="KW-1185">Reference proteome</keyword>
<dbReference type="SUPFAM" id="SSF50985">
    <property type="entry name" value="RCC1/BLIP-II"/>
    <property type="match status" value="1"/>
</dbReference>
<dbReference type="EMBL" id="JAPFFJ010000012">
    <property type="protein sequence ID" value="KAJ6414711.1"/>
    <property type="molecule type" value="Genomic_DNA"/>
</dbReference>
<reference evidence="3 4" key="1">
    <citation type="journal article" date="2023" name="Int. J. Mol. Sci.">
        <title>De Novo Assembly and Annotation of 11 Diverse Shrub Willow (Salix) Genomes Reveals Novel Gene Organization in Sex-Linked Regions.</title>
        <authorList>
            <person name="Hyden B."/>
            <person name="Feng K."/>
            <person name="Yates T.B."/>
            <person name="Jawdy S."/>
            <person name="Cereghino C."/>
            <person name="Smart L.B."/>
            <person name="Muchero W."/>
        </authorList>
    </citation>
    <scope>NUCLEOTIDE SEQUENCE [LARGE SCALE GENOMIC DNA]</scope>
    <source>
        <tissue evidence="3">Shoot tip</tissue>
    </source>
</reference>
<name>A0AAD6K0D6_9ROSI</name>
<evidence type="ECO:0000313" key="3">
    <source>
        <dbReference type="EMBL" id="KAJ6414711.1"/>
    </source>
</evidence>
<comment type="caution">
    <text evidence="3">The sequence shown here is derived from an EMBL/GenBank/DDBJ whole genome shotgun (WGS) entry which is preliminary data.</text>
</comment>
<dbReference type="PRINTS" id="PR00633">
    <property type="entry name" value="RCCNDNSATION"/>
</dbReference>
<evidence type="ECO:0000256" key="1">
    <source>
        <dbReference type="ARBA" id="ARBA00022737"/>
    </source>
</evidence>
<gene>
    <name evidence="3" type="ORF">OIU84_003674</name>
</gene>
<accession>A0AAD6K0D6</accession>
<dbReference type="AlphaFoldDB" id="A0AAD6K0D6"/>
<protein>
    <submittedName>
        <fullName evidence="3">Uncharacterized protein</fullName>
    </submittedName>
</protein>
<feature type="repeat" description="RCC1" evidence="2">
    <location>
        <begin position="301"/>
        <end position="340"/>
    </location>
</feature>
<sequence length="340" mass="36529">MQRLTLNRHFSSLPTTTKVPVLYKSPQINESNHNDPVTLQLFSWGRGASGQLGGGIEEIRLYPAPVANLHLLPSSFNLSPAPGQLVDNNNKKGVTEVDISCGLFHSAILADGHFWMWGKGDGGRLGFGHENPAFLPTLNPFLDSVRSIALGGVHSAAITSLGHIFTWGYGGFGALGHPVYHRELFPRLVEGSWDGKTRCISTSGTHTAVVTESGFSIFSSSMQTSSNHLYISAAVSVYLLLGGEVYTWGREEGDGRLGLGPGRGPNEGGGLSIPCKVKALPVPMATVSCGGFFTMALTEEGQIWNWGANSNYELGRGDKVGGWRPKPIPSLEDRIGKMRR</sequence>
<dbReference type="InterPro" id="IPR009091">
    <property type="entry name" value="RCC1/BLIP-II"/>
</dbReference>
<feature type="repeat" description="RCC1" evidence="2">
    <location>
        <begin position="112"/>
        <end position="161"/>
    </location>
</feature>
<dbReference type="Gene3D" id="2.130.10.30">
    <property type="entry name" value="Regulator of chromosome condensation 1/beta-lactamase-inhibitor protein II"/>
    <property type="match status" value="2"/>
</dbReference>
<feature type="repeat" description="RCC1" evidence="2">
    <location>
        <begin position="162"/>
        <end position="213"/>
    </location>
</feature>
<organism evidence="3 4">
    <name type="scientific">Salix udensis</name>
    <dbReference type="NCBI Taxonomy" id="889485"/>
    <lineage>
        <taxon>Eukaryota</taxon>
        <taxon>Viridiplantae</taxon>
        <taxon>Streptophyta</taxon>
        <taxon>Embryophyta</taxon>
        <taxon>Tracheophyta</taxon>
        <taxon>Spermatophyta</taxon>
        <taxon>Magnoliopsida</taxon>
        <taxon>eudicotyledons</taxon>
        <taxon>Gunneridae</taxon>
        <taxon>Pentapetalae</taxon>
        <taxon>rosids</taxon>
        <taxon>fabids</taxon>
        <taxon>Malpighiales</taxon>
        <taxon>Salicaceae</taxon>
        <taxon>Saliceae</taxon>
        <taxon>Salix</taxon>
    </lineage>
</organism>
<feature type="repeat" description="RCC1" evidence="2">
    <location>
        <begin position="39"/>
        <end position="112"/>
    </location>
</feature>